<evidence type="ECO:0000256" key="3">
    <source>
        <dbReference type="ARBA" id="ARBA00022670"/>
    </source>
</evidence>
<dbReference type="PRINTS" id="PR00724">
    <property type="entry name" value="CRBOXYPTASEC"/>
</dbReference>
<evidence type="ECO:0000256" key="4">
    <source>
        <dbReference type="ARBA" id="ARBA00022801"/>
    </source>
</evidence>
<keyword evidence="3" id="KW-0645">Protease</keyword>
<dbReference type="GO" id="GO:0006508">
    <property type="term" value="P:proteolysis"/>
    <property type="evidence" value="ECO:0007669"/>
    <property type="project" value="UniProtKB-KW"/>
</dbReference>
<dbReference type="GO" id="GO:0004185">
    <property type="term" value="F:serine-type carboxypeptidase activity"/>
    <property type="evidence" value="ECO:0007669"/>
    <property type="project" value="InterPro"/>
</dbReference>
<evidence type="ECO:0000313" key="8">
    <source>
        <dbReference type="Proteomes" id="UP000777438"/>
    </source>
</evidence>
<feature type="chain" id="PRO_5040138250" evidence="6">
    <location>
        <begin position="21"/>
        <end position="551"/>
    </location>
</feature>
<dbReference type="Pfam" id="PF00450">
    <property type="entry name" value="Peptidase_S10"/>
    <property type="match status" value="1"/>
</dbReference>
<evidence type="ECO:0000256" key="5">
    <source>
        <dbReference type="ARBA" id="ARBA00023180"/>
    </source>
</evidence>
<dbReference type="PANTHER" id="PTHR11802:SF131">
    <property type="entry name" value="CARBOXYPEPTIDASE"/>
    <property type="match status" value="1"/>
</dbReference>
<accession>A0A9P9AHL6</accession>
<reference evidence="7 8" key="1">
    <citation type="journal article" date="2021" name="Nat. Commun.">
        <title>Genetic determinants of endophytism in the Arabidopsis root mycobiome.</title>
        <authorList>
            <person name="Mesny F."/>
            <person name="Miyauchi S."/>
            <person name="Thiergart T."/>
            <person name="Pickel B."/>
            <person name="Atanasova L."/>
            <person name="Karlsson M."/>
            <person name="Huettel B."/>
            <person name="Barry K.W."/>
            <person name="Haridas S."/>
            <person name="Chen C."/>
            <person name="Bauer D."/>
            <person name="Andreopoulos W."/>
            <person name="Pangilinan J."/>
            <person name="LaButti K."/>
            <person name="Riley R."/>
            <person name="Lipzen A."/>
            <person name="Clum A."/>
            <person name="Drula E."/>
            <person name="Henrissat B."/>
            <person name="Kohler A."/>
            <person name="Grigoriev I.V."/>
            <person name="Martin F.M."/>
            <person name="Hacquard S."/>
        </authorList>
    </citation>
    <scope>NUCLEOTIDE SEQUENCE [LARGE SCALE GENOMIC DNA]</scope>
    <source>
        <strain evidence="7 8">MPI-CAGE-CH-0241</strain>
    </source>
</reference>
<keyword evidence="6" id="KW-0732">Signal</keyword>
<gene>
    <name evidence="7" type="ORF">B0T10DRAFT_534288</name>
</gene>
<evidence type="ECO:0000256" key="2">
    <source>
        <dbReference type="ARBA" id="ARBA00022645"/>
    </source>
</evidence>
<keyword evidence="8" id="KW-1185">Reference proteome</keyword>
<dbReference type="PROSITE" id="PS00560">
    <property type="entry name" value="CARBOXYPEPT_SER_HIS"/>
    <property type="match status" value="1"/>
</dbReference>
<dbReference type="AlphaFoldDB" id="A0A9P9AHL6"/>
<keyword evidence="2" id="KW-0121">Carboxypeptidase</keyword>
<dbReference type="EMBL" id="JAGPYM010000112">
    <property type="protein sequence ID" value="KAH6867275.1"/>
    <property type="molecule type" value="Genomic_DNA"/>
</dbReference>
<keyword evidence="5" id="KW-0325">Glycoprotein</keyword>
<evidence type="ECO:0000256" key="6">
    <source>
        <dbReference type="SAM" id="SignalP"/>
    </source>
</evidence>
<comment type="similarity">
    <text evidence="1">Belongs to the peptidase S10 family.</text>
</comment>
<name>A0A9P9AHL6_9HYPO</name>
<comment type="caution">
    <text evidence="7">The sequence shown here is derived from an EMBL/GenBank/DDBJ whole genome shotgun (WGS) entry which is preliminary data.</text>
</comment>
<dbReference type="Gene3D" id="3.40.50.1820">
    <property type="entry name" value="alpha/beta hydrolase"/>
    <property type="match status" value="1"/>
</dbReference>
<proteinExistence type="inferred from homology"/>
<dbReference type="Proteomes" id="UP000777438">
    <property type="component" value="Unassembled WGS sequence"/>
</dbReference>
<dbReference type="InterPro" id="IPR029058">
    <property type="entry name" value="AB_hydrolase_fold"/>
</dbReference>
<dbReference type="InterPro" id="IPR033124">
    <property type="entry name" value="Ser_caboxypep_his_AS"/>
</dbReference>
<dbReference type="SUPFAM" id="SSF53474">
    <property type="entry name" value="alpha/beta-Hydrolases"/>
    <property type="match status" value="1"/>
</dbReference>
<dbReference type="PANTHER" id="PTHR11802">
    <property type="entry name" value="SERINE PROTEASE FAMILY S10 SERINE CARBOXYPEPTIDASE"/>
    <property type="match status" value="1"/>
</dbReference>
<organism evidence="7 8">
    <name type="scientific">Thelonectria olida</name>
    <dbReference type="NCBI Taxonomy" id="1576542"/>
    <lineage>
        <taxon>Eukaryota</taxon>
        <taxon>Fungi</taxon>
        <taxon>Dikarya</taxon>
        <taxon>Ascomycota</taxon>
        <taxon>Pezizomycotina</taxon>
        <taxon>Sordariomycetes</taxon>
        <taxon>Hypocreomycetidae</taxon>
        <taxon>Hypocreales</taxon>
        <taxon>Nectriaceae</taxon>
        <taxon>Thelonectria</taxon>
    </lineage>
</organism>
<dbReference type="GO" id="GO:0000324">
    <property type="term" value="C:fungal-type vacuole"/>
    <property type="evidence" value="ECO:0007669"/>
    <property type="project" value="TreeGrafter"/>
</dbReference>
<sequence length="551" mass="61117">MKAQKLLLSLFATAFHPAVAAVLNPRQAPNAAKGVTKITSPSGSQIRYKQPGKDGICETTPGVKSYSGYIDISPDVHVFFWFFKSRNDPANDPVTLWLNGGLGSDSLIGLFEEIGPCEVVENMTTVLRDHSWTEISNVLFLSQPEQVGYLDPTYLLVDKKPDGSDEQKGRWAVIDATNEDTSRLAAITCWEILQGFYSALPQLSSSKISSTDFHLWTESFGGHWGPAFFDYFNEQNEKLDAKTTKGRKLNMKSLGIVNGIVDEHVQTRYLLDFTQGENNGYGVDLVNDTIYQYGKLNRDRPGGCQEHLDYCDWLERDSLVRRSACASAQIICQNDVEGMFYTFPLEPRGTYDIVCTRPPSHLHYTDQDVPPSYWRNFLNTGPVQNSLSVDLNSTSNNLIYTAFTLSGDFAAGYLPDIEKILELDVQVSLVYGDADYICNWLGGEALSLAAKWSGAESFQDAGYTNLLVDGKAYGETRQFGKLSFSRVWNSGHEVPFFQPAAAFQIFNRTSNGYDIATGELLVSPNSTYQTNGTAKTTRTTTLAPLPDQTSS</sequence>
<feature type="signal peptide" evidence="6">
    <location>
        <begin position="1"/>
        <end position="20"/>
    </location>
</feature>
<protein>
    <submittedName>
        <fullName evidence="7">Alpha/Beta hydrolase protein</fullName>
    </submittedName>
</protein>
<keyword evidence="4 7" id="KW-0378">Hydrolase</keyword>
<evidence type="ECO:0000313" key="7">
    <source>
        <dbReference type="EMBL" id="KAH6867275.1"/>
    </source>
</evidence>
<dbReference type="InterPro" id="IPR001563">
    <property type="entry name" value="Peptidase_S10"/>
</dbReference>
<evidence type="ECO:0000256" key="1">
    <source>
        <dbReference type="ARBA" id="ARBA00009431"/>
    </source>
</evidence>
<dbReference type="OrthoDB" id="443318at2759"/>